<evidence type="ECO:0000313" key="2">
    <source>
        <dbReference type="EMBL" id="KKL69217.1"/>
    </source>
</evidence>
<gene>
    <name evidence="2" type="ORF">LCGC14_2117150</name>
</gene>
<dbReference type="EMBL" id="LAZR01026283">
    <property type="protein sequence ID" value="KKL69217.1"/>
    <property type="molecule type" value="Genomic_DNA"/>
</dbReference>
<proteinExistence type="predicted"/>
<organism evidence="2">
    <name type="scientific">marine sediment metagenome</name>
    <dbReference type="NCBI Taxonomy" id="412755"/>
    <lineage>
        <taxon>unclassified sequences</taxon>
        <taxon>metagenomes</taxon>
        <taxon>ecological metagenomes</taxon>
    </lineage>
</organism>
<comment type="caution">
    <text evidence="2">The sequence shown here is derived from an EMBL/GenBank/DDBJ whole genome shotgun (WGS) entry which is preliminary data.</text>
</comment>
<protein>
    <submittedName>
        <fullName evidence="2">Uncharacterized protein</fullName>
    </submittedName>
</protein>
<accession>A0A0F9H1K5</accession>
<dbReference type="AlphaFoldDB" id="A0A0F9H1K5"/>
<sequence>MPEEKKKVPRKIGDPPPEGDGSDTSPPGSEGDGGEKPYEFSDPALKDKSPAEIEDLFRMSQRIVSSQKTKLDAATTRVAELSKDPAPVPVGEKKGFFDDPDAAFARLEKRMTEQIEPLRRELQAAKVELGAAGVFDNLRREFADWDSVYPYVKHIIDGSDPPFPNPSDEGLLRNLYYTAVGMMHKKGVLPTETKPPADGDTPPPDRSGAPPQHRSSPPPPPPKQAKKEAGVTWDDLDESEKTLCKFYKMDPEEFREFGGINAEDVIGSQIGQKAEA</sequence>
<reference evidence="2" key="1">
    <citation type="journal article" date="2015" name="Nature">
        <title>Complex archaea that bridge the gap between prokaryotes and eukaryotes.</title>
        <authorList>
            <person name="Spang A."/>
            <person name="Saw J.H."/>
            <person name="Jorgensen S.L."/>
            <person name="Zaremba-Niedzwiedzka K."/>
            <person name="Martijn J."/>
            <person name="Lind A.E."/>
            <person name="van Eijk R."/>
            <person name="Schleper C."/>
            <person name="Guy L."/>
            <person name="Ettema T.J."/>
        </authorList>
    </citation>
    <scope>NUCLEOTIDE SEQUENCE</scope>
</reference>
<name>A0A0F9H1K5_9ZZZZ</name>
<evidence type="ECO:0000256" key="1">
    <source>
        <dbReference type="SAM" id="MobiDB-lite"/>
    </source>
</evidence>
<feature type="region of interest" description="Disordered" evidence="1">
    <location>
        <begin position="1"/>
        <end position="51"/>
    </location>
</feature>
<feature type="region of interest" description="Disordered" evidence="1">
    <location>
        <begin position="188"/>
        <end position="235"/>
    </location>
</feature>
<feature type="compositionally biased region" description="Basic and acidic residues" evidence="1">
    <location>
        <begin position="33"/>
        <end position="51"/>
    </location>
</feature>